<protein>
    <recommendedName>
        <fullName evidence="1">Alkyl hydroperoxide reductase subunit C/ Thiol specific antioxidant domain-containing protein</fullName>
    </recommendedName>
</protein>
<dbReference type="GO" id="GO:0016491">
    <property type="term" value="F:oxidoreductase activity"/>
    <property type="evidence" value="ECO:0007669"/>
    <property type="project" value="InterPro"/>
</dbReference>
<evidence type="ECO:0000259" key="1">
    <source>
        <dbReference type="Pfam" id="PF00578"/>
    </source>
</evidence>
<dbReference type="GO" id="GO:0016209">
    <property type="term" value="F:antioxidant activity"/>
    <property type="evidence" value="ECO:0007669"/>
    <property type="project" value="InterPro"/>
</dbReference>
<proteinExistence type="predicted"/>
<dbReference type="OrthoDB" id="1308at2759"/>
<dbReference type="InterPro" id="IPR047262">
    <property type="entry name" value="PRX-like1"/>
</dbReference>
<dbReference type="PANTHER" id="PTHR43640">
    <property type="entry name" value="OS07G0260300 PROTEIN"/>
    <property type="match status" value="1"/>
</dbReference>
<dbReference type="HOGENOM" id="CLU_076204_1_0_1"/>
<name>D8SK76_SELML</name>
<dbReference type="SUPFAM" id="SSF52833">
    <property type="entry name" value="Thioredoxin-like"/>
    <property type="match status" value="1"/>
</dbReference>
<dbReference type="Gramene" id="EFJ15179">
    <property type="protein sequence ID" value="EFJ15179"/>
    <property type="gene ID" value="SELMODRAFT_118949"/>
</dbReference>
<dbReference type="STRING" id="88036.D8SK76"/>
<dbReference type="Proteomes" id="UP000001514">
    <property type="component" value="Unassembled WGS sequence"/>
</dbReference>
<dbReference type="Pfam" id="PF00578">
    <property type="entry name" value="AhpC-TSA"/>
    <property type="match status" value="1"/>
</dbReference>
<keyword evidence="3" id="KW-1185">Reference proteome</keyword>
<dbReference type="KEGG" id="smo:SELMODRAFT_118949"/>
<dbReference type="Gene3D" id="3.40.30.10">
    <property type="entry name" value="Glutaredoxin"/>
    <property type="match status" value="1"/>
</dbReference>
<evidence type="ECO:0000313" key="2">
    <source>
        <dbReference type="EMBL" id="EFJ15179.1"/>
    </source>
</evidence>
<dbReference type="PANTHER" id="PTHR43640:SF1">
    <property type="entry name" value="THIOREDOXIN-DEPENDENT PEROXIREDOXIN"/>
    <property type="match status" value="1"/>
</dbReference>
<organism evidence="3">
    <name type="scientific">Selaginella moellendorffii</name>
    <name type="common">Spikemoss</name>
    <dbReference type="NCBI Taxonomy" id="88036"/>
    <lineage>
        <taxon>Eukaryota</taxon>
        <taxon>Viridiplantae</taxon>
        <taxon>Streptophyta</taxon>
        <taxon>Embryophyta</taxon>
        <taxon>Tracheophyta</taxon>
        <taxon>Lycopodiopsida</taxon>
        <taxon>Selaginellales</taxon>
        <taxon>Selaginellaceae</taxon>
        <taxon>Selaginella</taxon>
    </lineage>
</organism>
<evidence type="ECO:0000313" key="3">
    <source>
        <dbReference type="Proteomes" id="UP000001514"/>
    </source>
</evidence>
<dbReference type="eggNOG" id="ENOG502QQ4U">
    <property type="taxonomic scope" value="Eukaryota"/>
</dbReference>
<dbReference type="InterPro" id="IPR036249">
    <property type="entry name" value="Thioredoxin-like_sf"/>
</dbReference>
<accession>D8SK76</accession>
<feature type="domain" description="Alkyl hydroperoxide reductase subunit C/ Thiol specific antioxidant" evidence="1">
    <location>
        <begin position="15"/>
        <end position="89"/>
    </location>
</feature>
<dbReference type="AlphaFoldDB" id="D8SK76"/>
<dbReference type="EMBL" id="GL377624">
    <property type="protein sequence ID" value="EFJ15179.1"/>
    <property type="molecule type" value="Genomic_DNA"/>
</dbReference>
<dbReference type="InterPro" id="IPR000866">
    <property type="entry name" value="AhpC/TSA"/>
</dbReference>
<sequence length="172" mass="19852">MFISYRCPFVVFLRSALIQLVEEYMEKGLGVVAISPNSVVVFPEDGPAEMQEEVEKYGYKFPYLYDETQEVTQAYAPLGTPDFFVFRKNEEQKFELAYHGQFDDARDHNPNKIPITGRDLRLALDAVLTGKPVDPHQKHSMGCAIQWHPHLIPKLYPKPKLEKDDTNLLWHA</sequence>
<reference evidence="2 3" key="1">
    <citation type="journal article" date="2011" name="Science">
        <title>The Selaginella genome identifies genetic changes associated with the evolution of vascular plants.</title>
        <authorList>
            <person name="Banks J.A."/>
            <person name="Nishiyama T."/>
            <person name="Hasebe M."/>
            <person name="Bowman J.L."/>
            <person name="Gribskov M."/>
            <person name="dePamphilis C."/>
            <person name="Albert V.A."/>
            <person name="Aono N."/>
            <person name="Aoyama T."/>
            <person name="Ambrose B.A."/>
            <person name="Ashton N.W."/>
            <person name="Axtell M.J."/>
            <person name="Barker E."/>
            <person name="Barker M.S."/>
            <person name="Bennetzen J.L."/>
            <person name="Bonawitz N.D."/>
            <person name="Chapple C."/>
            <person name="Cheng C."/>
            <person name="Correa L.G."/>
            <person name="Dacre M."/>
            <person name="DeBarry J."/>
            <person name="Dreyer I."/>
            <person name="Elias M."/>
            <person name="Engstrom E.M."/>
            <person name="Estelle M."/>
            <person name="Feng L."/>
            <person name="Finet C."/>
            <person name="Floyd S.K."/>
            <person name="Frommer W.B."/>
            <person name="Fujita T."/>
            <person name="Gramzow L."/>
            <person name="Gutensohn M."/>
            <person name="Harholt J."/>
            <person name="Hattori M."/>
            <person name="Heyl A."/>
            <person name="Hirai T."/>
            <person name="Hiwatashi Y."/>
            <person name="Ishikawa M."/>
            <person name="Iwata M."/>
            <person name="Karol K.G."/>
            <person name="Koehler B."/>
            <person name="Kolukisaoglu U."/>
            <person name="Kubo M."/>
            <person name="Kurata T."/>
            <person name="Lalonde S."/>
            <person name="Li K."/>
            <person name="Li Y."/>
            <person name="Litt A."/>
            <person name="Lyons E."/>
            <person name="Manning G."/>
            <person name="Maruyama T."/>
            <person name="Michael T.P."/>
            <person name="Mikami K."/>
            <person name="Miyazaki S."/>
            <person name="Morinaga S."/>
            <person name="Murata T."/>
            <person name="Mueller-Roeber B."/>
            <person name="Nelson D.R."/>
            <person name="Obara M."/>
            <person name="Oguri Y."/>
            <person name="Olmstead R.G."/>
            <person name="Onodera N."/>
            <person name="Petersen B.L."/>
            <person name="Pils B."/>
            <person name="Prigge M."/>
            <person name="Rensing S.A."/>
            <person name="Riano-Pachon D.M."/>
            <person name="Roberts A.W."/>
            <person name="Sato Y."/>
            <person name="Scheller H.V."/>
            <person name="Schulz B."/>
            <person name="Schulz C."/>
            <person name="Shakirov E.V."/>
            <person name="Shibagaki N."/>
            <person name="Shinohara N."/>
            <person name="Shippen D.E."/>
            <person name="Soerensen I."/>
            <person name="Sotooka R."/>
            <person name="Sugimoto N."/>
            <person name="Sugita M."/>
            <person name="Sumikawa N."/>
            <person name="Tanurdzic M."/>
            <person name="Theissen G."/>
            <person name="Ulvskov P."/>
            <person name="Wakazuki S."/>
            <person name="Weng J.K."/>
            <person name="Willats W.W."/>
            <person name="Wipf D."/>
            <person name="Wolf P.G."/>
            <person name="Yang L."/>
            <person name="Zimmer A.D."/>
            <person name="Zhu Q."/>
            <person name="Mitros T."/>
            <person name="Hellsten U."/>
            <person name="Loque D."/>
            <person name="Otillar R."/>
            <person name="Salamov A."/>
            <person name="Schmutz J."/>
            <person name="Shapiro H."/>
            <person name="Lindquist E."/>
            <person name="Lucas S."/>
            <person name="Rokhsar D."/>
            <person name="Grigoriev I.V."/>
        </authorList>
    </citation>
    <scope>NUCLEOTIDE SEQUENCE [LARGE SCALE GENOMIC DNA]</scope>
</reference>
<dbReference type="InParanoid" id="D8SK76"/>
<dbReference type="CDD" id="cd02969">
    <property type="entry name" value="PRX_like1"/>
    <property type="match status" value="1"/>
</dbReference>
<gene>
    <name evidence="2" type="ORF">SELMODRAFT_118949</name>
</gene>